<evidence type="ECO:0000256" key="10">
    <source>
        <dbReference type="ARBA" id="ARBA00023136"/>
    </source>
</evidence>
<keyword evidence="13" id="KW-1185">Reference proteome</keyword>
<keyword evidence="8 11" id="KW-1133">Transmembrane helix</keyword>
<dbReference type="GO" id="GO:0006120">
    <property type="term" value="P:mitochondrial electron transport, NADH to ubiquinone"/>
    <property type="evidence" value="ECO:0007669"/>
    <property type="project" value="InterPro"/>
</dbReference>
<accession>A0AA40FH17</accession>
<keyword evidence="3" id="KW-0813">Transport</keyword>
<feature type="transmembrane region" description="Helical" evidence="11">
    <location>
        <begin position="31"/>
        <end position="51"/>
    </location>
</feature>
<reference evidence="12" key="1">
    <citation type="submission" date="2021-10" db="EMBL/GenBank/DDBJ databases">
        <title>Melipona bicolor Genome sequencing and assembly.</title>
        <authorList>
            <person name="Araujo N.S."/>
            <person name="Arias M.C."/>
        </authorList>
    </citation>
    <scope>NUCLEOTIDE SEQUENCE</scope>
    <source>
        <strain evidence="12">USP_2M_L1-L4_2017</strain>
        <tissue evidence="12">Whole body</tissue>
    </source>
</reference>
<dbReference type="Pfam" id="PF06374">
    <property type="entry name" value="NDUF_C2"/>
    <property type="match status" value="1"/>
</dbReference>
<comment type="subcellular location">
    <subcellularLocation>
        <location evidence="1">Mitochondrion inner membrane</location>
        <topology evidence="1">Single-pass membrane protein</topology>
        <orientation evidence="1">Matrix side</orientation>
    </subcellularLocation>
</comment>
<dbReference type="GO" id="GO:0005743">
    <property type="term" value="C:mitochondrial inner membrane"/>
    <property type="evidence" value="ECO:0007669"/>
    <property type="project" value="UniProtKB-SubCell"/>
</dbReference>
<feature type="transmembrane region" description="Helical" evidence="11">
    <location>
        <begin position="57"/>
        <end position="77"/>
    </location>
</feature>
<evidence type="ECO:0000256" key="6">
    <source>
        <dbReference type="ARBA" id="ARBA00022792"/>
    </source>
</evidence>
<evidence type="ECO:0000256" key="4">
    <source>
        <dbReference type="ARBA" id="ARBA00022660"/>
    </source>
</evidence>
<keyword evidence="4" id="KW-0679">Respiratory chain</keyword>
<organism evidence="12 13">
    <name type="scientific">Melipona bicolor</name>
    <dbReference type="NCBI Taxonomy" id="60889"/>
    <lineage>
        <taxon>Eukaryota</taxon>
        <taxon>Metazoa</taxon>
        <taxon>Ecdysozoa</taxon>
        <taxon>Arthropoda</taxon>
        <taxon>Hexapoda</taxon>
        <taxon>Insecta</taxon>
        <taxon>Pterygota</taxon>
        <taxon>Neoptera</taxon>
        <taxon>Endopterygota</taxon>
        <taxon>Hymenoptera</taxon>
        <taxon>Apocrita</taxon>
        <taxon>Aculeata</taxon>
        <taxon>Apoidea</taxon>
        <taxon>Anthophila</taxon>
        <taxon>Apidae</taxon>
        <taxon>Melipona</taxon>
    </lineage>
</organism>
<comment type="similarity">
    <text evidence="2">Belongs to the complex I NDUFC2 subunit family.</text>
</comment>
<evidence type="ECO:0000256" key="1">
    <source>
        <dbReference type="ARBA" id="ARBA00004298"/>
    </source>
</evidence>
<evidence type="ECO:0000256" key="11">
    <source>
        <dbReference type="SAM" id="Phobius"/>
    </source>
</evidence>
<keyword evidence="9" id="KW-0496">Mitochondrion</keyword>
<evidence type="ECO:0000256" key="2">
    <source>
        <dbReference type="ARBA" id="ARBA00008674"/>
    </source>
</evidence>
<evidence type="ECO:0000313" key="12">
    <source>
        <dbReference type="EMBL" id="KAK1118910.1"/>
    </source>
</evidence>
<keyword evidence="10 11" id="KW-0472">Membrane</keyword>
<keyword evidence="6" id="KW-0999">Mitochondrion inner membrane</keyword>
<evidence type="ECO:0000256" key="7">
    <source>
        <dbReference type="ARBA" id="ARBA00022982"/>
    </source>
</evidence>
<dbReference type="PANTHER" id="PTHR13099:SF0">
    <property type="entry name" value="NADH DEHYDROGENASE [UBIQUINONE] 1 SUBUNIT C2-RELATED"/>
    <property type="match status" value="1"/>
</dbReference>
<dbReference type="Proteomes" id="UP001177670">
    <property type="component" value="Unassembled WGS sequence"/>
</dbReference>
<evidence type="ECO:0000256" key="3">
    <source>
        <dbReference type="ARBA" id="ARBA00022448"/>
    </source>
</evidence>
<name>A0AA40FH17_9HYME</name>
<proteinExistence type="inferred from homology"/>
<dbReference type="AlphaFoldDB" id="A0AA40FH17"/>
<comment type="caution">
    <text evidence="12">The sequence shown here is derived from an EMBL/GenBank/DDBJ whole genome shotgun (WGS) entry which is preliminary data.</text>
</comment>
<evidence type="ECO:0000256" key="9">
    <source>
        <dbReference type="ARBA" id="ARBA00023128"/>
    </source>
</evidence>
<evidence type="ECO:0000313" key="13">
    <source>
        <dbReference type="Proteomes" id="UP001177670"/>
    </source>
</evidence>
<protein>
    <recommendedName>
        <fullName evidence="14">NADH dehydrogenase [ubiquinone] 1 subunit C2</fullName>
    </recommendedName>
</protein>
<evidence type="ECO:0000256" key="8">
    <source>
        <dbReference type="ARBA" id="ARBA00022989"/>
    </source>
</evidence>
<evidence type="ECO:0008006" key="14">
    <source>
        <dbReference type="Google" id="ProtNLM"/>
    </source>
</evidence>
<dbReference type="PANTHER" id="PTHR13099">
    <property type="entry name" value="NADH-UBIQUINONE OXIDOREDUCTASE SUBUNIT B14.5B"/>
    <property type="match status" value="1"/>
</dbReference>
<gene>
    <name evidence="12" type="ORF">K0M31_014679</name>
</gene>
<dbReference type="EMBL" id="JAHYIQ010000040">
    <property type="protein sequence ID" value="KAK1118910.1"/>
    <property type="molecule type" value="Genomic_DNA"/>
</dbReference>
<keyword evidence="5 11" id="KW-0812">Transmembrane</keyword>
<dbReference type="InterPro" id="IPR009423">
    <property type="entry name" value="NDUC2"/>
</dbReference>
<evidence type="ECO:0000256" key="5">
    <source>
        <dbReference type="ARBA" id="ARBA00022692"/>
    </source>
</evidence>
<sequence length="122" mass="14229">MEEKEGKFPAQWALDILEPTLVDQSNSILKYYTVPPAMICGPLGVIAYNYVTAKPLYFNKLCMVITAIGLGVTTYWVQWSAELQFARKHAMMRDYIMRHPERFPEPENKKYADILRPWCPIR</sequence>
<keyword evidence="7" id="KW-0249">Electron transport</keyword>